<keyword evidence="1 6" id="KW-0285">Flavoprotein</keyword>
<evidence type="ECO:0000313" key="9">
    <source>
        <dbReference type="EMBL" id="MVT27234.1"/>
    </source>
</evidence>
<evidence type="ECO:0000256" key="5">
    <source>
        <dbReference type="ARBA" id="ARBA00033748"/>
    </source>
</evidence>
<dbReference type="AlphaFoldDB" id="A0A7K1ULD6"/>
<feature type="compositionally biased region" description="Basic and acidic residues" evidence="7">
    <location>
        <begin position="384"/>
        <end position="396"/>
    </location>
</feature>
<organism evidence="9 10">
    <name type="scientific">Nesterenkonia alkaliphila</name>
    <dbReference type="NCBI Taxonomy" id="1463631"/>
    <lineage>
        <taxon>Bacteria</taxon>
        <taxon>Bacillati</taxon>
        <taxon>Actinomycetota</taxon>
        <taxon>Actinomycetes</taxon>
        <taxon>Micrococcales</taxon>
        <taxon>Micrococcaceae</taxon>
        <taxon>Nesterenkonia</taxon>
    </lineage>
</organism>
<proteinExistence type="inferred from homology"/>
<comment type="similarity">
    <text evidence="5">Belongs to the NtaA/SnaA/DszA monooxygenase family.</text>
</comment>
<dbReference type="SUPFAM" id="SSF51679">
    <property type="entry name" value="Bacterial luciferase-like"/>
    <property type="match status" value="1"/>
</dbReference>
<dbReference type="EMBL" id="WRPM01000095">
    <property type="protein sequence ID" value="MVT27234.1"/>
    <property type="molecule type" value="Genomic_DNA"/>
</dbReference>
<dbReference type="InterPro" id="IPR036661">
    <property type="entry name" value="Luciferase-like_sf"/>
</dbReference>
<reference evidence="9 10" key="1">
    <citation type="submission" date="2019-12" db="EMBL/GenBank/DDBJ databases">
        <title>Nesterenkonia muleiensis sp. nov., a novel actinobacterium isolated from sap of Populus euphratica.</title>
        <authorList>
            <person name="Wang R."/>
        </authorList>
    </citation>
    <scope>NUCLEOTIDE SEQUENCE [LARGE SCALE GENOMIC DNA]</scope>
    <source>
        <strain evidence="9 10">F10</strain>
    </source>
</reference>
<evidence type="ECO:0000259" key="8">
    <source>
        <dbReference type="Pfam" id="PF00296"/>
    </source>
</evidence>
<comment type="caution">
    <text evidence="9">The sequence shown here is derived from an EMBL/GenBank/DDBJ whole genome shotgun (WGS) entry which is preliminary data.</text>
</comment>
<evidence type="ECO:0000256" key="1">
    <source>
        <dbReference type="ARBA" id="ARBA00022630"/>
    </source>
</evidence>
<dbReference type="Pfam" id="PF00296">
    <property type="entry name" value="Bac_luciferase"/>
    <property type="match status" value="1"/>
</dbReference>
<dbReference type="GO" id="GO:0016705">
    <property type="term" value="F:oxidoreductase activity, acting on paired donors, with incorporation or reduction of molecular oxygen"/>
    <property type="evidence" value="ECO:0007669"/>
    <property type="project" value="InterPro"/>
</dbReference>
<evidence type="ECO:0000256" key="6">
    <source>
        <dbReference type="PIRSR" id="PIRSR000337-1"/>
    </source>
</evidence>
<dbReference type="InterPro" id="IPR011251">
    <property type="entry name" value="Luciferase-like_dom"/>
</dbReference>
<dbReference type="PANTHER" id="PTHR30011:SF16">
    <property type="entry name" value="C2H2 FINGER DOMAIN TRANSCRIPTION FACTOR (EUROFUNG)-RELATED"/>
    <property type="match status" value="1"/>
</dbReference>
<protein>
    <submittedName>
        <fullName evidence="9">LLM class flavin-dependent oxidoreductase</fullName>
    </submittedName>
</protein>
<gene>
    <name evidence="9" type="ORF">GNZ21_12880</name>
</gene>
<feature type="binding site" evidence="6">
    <location>
        <position position="96"/>
    </location>
    <ligand>
        <name>FMN</name>
        <dbReference type="ChEBI" id="CHEBI:58210"/>
    </ligand>
</feature>
<evidence type="ECO:0000313" key="10">
    <source>
        <dbReference type="Proteomes" id="UP000460157"/>
    </source>
</evidence>
<dbReference type="GO" id="GO:0004497">
    <property type="term" value="F:monooxygenase activity"/>
    <property type="evidence" value="ECO:0007669"/>
    <property type="project" value="UniProtKB-KW"/>
</dbReference>
<keyword evidence="10" id="KW-1185">Reference proteome</keyword>
<keyword evidence="3" id="KW-0560">Oxidoreductase</keyword>
<dbReference type="InterPro" id="IPR016215">
    <property type="entry name" value="NTA_MOA"/>
</dbReference>
<feature type="binding site" evidence="6">
    <location>
        <position position="65"/>
    </location>
    <ligand>
        <name>FMN</name>
        <dbReference type="ChEBI" id="CHEBI:58210"/>
    </ligand>
</feature>
<dbReference type="OrthoDB" id="3265338at2"/>
<evidence type="ECO:0000256" key="4">
    <source>
        <dbReference type="ARBA" id="ARBA00023033"/>
    </source>
</evidence>
<dbReference type="PANTHER" id="PTHR30011">
    <property type="entry name" value="ALKANESULFONATE MONOOXYGENASE-RELATED"/>
    <property type="match status" value="1"/>
</dbReference>
<dbReference type="Gene3D" id="3.20.20.30">
    <property type="entry name" value="Luciferase-like domain"/>
    <property type="match status" value="1"/>
</dbReference>
<feature type="domain" description="Luciferase-like" evidence="8">
    <location>
        <begin position="41"/>
        <end position="296"/>
    </location>
</feature>
<name>A0A7K1ULD6_9MICC</name>
<feature type="binding site" evidence="6">
    <location>
        <position position="160"/>
    </location>
    <ligand>
        <name>FMN</name>
        <dbReference type="ChEBI" id="CHEBI:58210"/>
    </ligand>
</feature>
<dbReference type="InterPro" id="IPR051260">
    <property type="entry name" value="Diverse_substr_monoxygenases"/>
</dbReference>
<feature type="binding site" evidence="6">
    <location>
        <position position="231"/>
    </location>
    <ligand>
        <name>FMN</name>
        <dbReference type="ChEBI" id="CHEBI:58210"/>
    </ligand>
</feature>
<sequence length="403" mass="43922">MSAAQAEGIPPAQTFHLGIGLQDTGWHPGSWFRIPGAQEIFTSQYWADLALAAEAGGLDFVTFEDSLGLQRHGQLDASLVASWLGARTSKIGLIPTLTTTHTEPFHVSKNLATLDHISAGRAGWQVEVSRTEAESRLFGRDRPPAELLPEDSEPWLAELYAESEQAVEVVRRLWDSWEDDAEIRDAATGRFVDREKLHYIDYQGSRFSVKGPSITPRPPQGQPVVSYQGTSEPVIKAAATSADLLFVEAPQRSLAGELLKTVRETERIFGRSGAPLQVYADLTVLVEDSDENAQFRWAGLEEANGSDWSPAGELVAGSAAAVADVVAIYQDLGFAGVRLKPAEHARDLSSIAELLVPELARREIFTPVDEPQQLRRRLGLGEAPNRHSAEQKHHDAALVGDAA</sequence>
<dbReference type="Proteomes" id="UP000460157">
    <property type="component" value="Unassembled WGS sequence"/>
</dbReference>
<keyword evidence="2 6" id="KW-0288">FMN</keyword>
<dbReference type="RefSeq" id="WP_157324987.1">
    <property type="nucleotide sequence ID" value="NZ_BMFX01000002.1"/>
</dbReference>
<evidence type="ECO:0000256" key="2">
    <source>
        <dbReference type="ARBA" id="ARBA00022643"/>
    </source>
</evidence>
<feature type="region of interest" description="Disordered" evidence="7">
    <location>
        <begin position="381"/>
        <end position="403"/>
    </location>
</feature>
<accession>A0A7K1ULD6</accession>
<evidence type="ECO:0000256" key="7">
    <source>
        <dbReference type="SAM" id="MobiDB-lite"/>
    </source>
</evidence>
<dbReference type="PIRSF" id="PIRSF000337">
    <property type="entry name" value="NTA_MOA"/>
    <property type="match status" value="1"/>
</dbReference>
<keyword evidence="4" id="KW-0503">Monooxygenase</keyword>
<evidence type="ECO:0000256" key="3">
    <source>
        <dbReference type="ARBA" id="ARBA00023002"/>
    </source>
</evidence>